<evidence type="ECO:0000313" key="2">
    <source>
        <dbReference type="EMBL" id="APE36638.1"/>
    </source>
</evidence>
<dbReference type="EMBL" id="CP018082">
    <property type="protein sequence ID" value="APE36638.1"/>
    <property type="molecule type" value="Genomic_DNA"/>
</dbReference>
<feature type="transmembrane region" description="Helical" evidence="1">
    <location>
        <begin position="42"/>
        <end position="62"/>
    </location>
</feature>
<accession>A0A1J0VX86</accession>
<name>A0A1J0VX86_9NOCA</name>
<evidence type="ECO:0000256" key="1">
    <source>
        <dbReference type="SAM" id="Phobius"/>
    </source>
</evidence>
<gene>
    <name evidence="2" type="ORF">BOX37_24975</name>
</gene>
<reference evidence="2" key="1">
    <citation type="submission" date="2016-11" db="EMBL/GenBank/DDBJ databases">
        <authorList>
            <person name="Jaros S."/>
            <person name="Januszkiewicz K."/>
            <person name="Wedrychowicz H."/>
        </authorList>
    </citation>
    <scope>NUCLEOTIDE SEQUENCE [LARGE SCALE GENOMIC DNA]</scope>
    <source>
        <strain evidence="2">Y48</strain>
    </source>
</reference>
<organism evidence="2 3">
    <name type="scientific">Nocardia mangyaensis</name>
    <dbReference type="NCBI Taxonomy" id="2213200"/>
    <lineage>
        <taxon>Bacteria</taxon>
        <taxon>Bacillati</taxon>
        <taxon>Actinomycetota</taxon>
        <taxon>Actinomycetes</taxon>
        <taxon>Mycobacteriales</taxon>
        <taxon>Nocardiaceae</taxon>
        <taxon>Nocardia</taxon>
    </lineage>
</organism>
<evidence type="ECO:0000313" key="3">
    <source>
        <dbReference type="Proteomes" id="UP000183810"/>
    </source>
</evidence>
<keyword evidence="3" id="KW-1185">Reference proteome</keyword>
<keyword evidence="1" id="KW-1133">Transmembrane helix</keyword>
<keyword evidence="1" id="KW-0812">Transmembrane</keyword>
<keyword evidence="1" id="KW-0472">Membrane</keyword>
<dbReference type="Proteomes" id="UP000183810">
    <property type="component" value="Chromosome"/>
</dbReference>
<dbReference type="AlphaFoldDB" id="A0A1J0VX86"/>
<sequence length="201" mass="22061">MRLGRRFVRLEIDIWVSLARAITRRPDTDGGTPIRYAGAESAVLWAFLVVSAIEIPAVHLLIPWPPVRIVALVLGVWGVFLMLGMIAAHHMYPHVLGRDDLRVRHLRRTHLDIALPDIRAVRPDLRAYDGAKSVELSGVDGKTLAVIVGSSTNVRVELVEPRTFPTTHGEYTVSAVAFWADDPAAAVSAIRAAIEVVRKAA</sequence>
<protein>
    <recommendedName>
        <fullName evidence="4">DUF304 domain-containing protein</fullName>
    </recommendedName>
</protein>
<evidence type="ECO:0008006" key="4">
    <source>
        <dbReference type="Google" id="ProtNLM"/>
    </source>
</evidence>
<feature type="transmembrane region" description="Helical" evidence="1">
    <location>
        <begin position="68"/>
        <end position="88"/>
    </location>
</feature>
<dbReference type="KEGG" id="nsl:BOX37_24975"/>
<proteinExistence type="predicted"/>